<reference evidence="2" key="1">
    <citation type="submission" date="2019-08" db="EMBL/GenBank/DDBJ databases">
        <authorList>
            <person name="Kucharzyk K."/>
            <person name="Murdoch R.W."/>
            <person name="Higgins S."/>
            <person name="Loffler F."/>
        </authorList>
    </citation>
    <scope>NUCLEOTIDE SEQUENCE</scope>
</reference>
<comment type="caution">
    <text evidence="2">The sequence shown here is derived from an EMBL/GenBank/DDBJ whole genome shotgun (WGS) entry which is preliminary data.</text>
</comment>
<gene>
    <name evidence="2" type="ORF">SDC9_192298</name>
</gene>
<organism evidence="2">
    <name type="scientific">bioreactor metagenome</name>
    <dbReference type="NCBI Taxonomy" id="1076179"/>
    <lineage>
        <taxon>unclassified sequences</taxon>
        <taxon>metagenomes</taxon>
        <taxon>ecological metagenomes</taxon>
    </lineage>
</organism>
<feature type="region of interest" description="Disordered" evidence="1">
    <location>
        <begin position="1"/>
        <end position="20"/>
    </location>
</feature>
<name>A0A645IBD4_9ZZZZ</name>
<protein>
    <submittedName>
        <fullName evidence="2">Uncharacterized protein</fullName>
    </submittedName>
</protein>
<accession>A0A645IBD4</accession>
<proteinExistence type="predicted"/>
<dbReference type="AlphaFoldDB" id="A0A645IBD4"/>
<dbReference type="EMBL" id="VSSQ01104074">
    <property type="protein sequence ID" value="MPN44733.1"/>
    <property type="molecule type" value="Genomic_DNA"/>
</dbReference>
<evidence type="ECO:0000313" key="2">
    <source>
        <dbReference type="EMBL" id="MPN44733.1"/>
    </source>
</evidence>
<sequence>MIKRENRSIGHRNQRGPQRNRVGALLVRQTHHQWKAALSFADLSNFAGAHGFHHVQQGAGRDAVTGGGFGIDPDLQDRLPCELFSSDFSDTAYSAQDGLYLVGKEPELFKIISIDFDADIRADAGD</sequence>
<evidence type="ECO:0000256" key="1">
    <source>
        <dbReference type="SAM" id="MobiDB-lite"/>
    </source>
</evidence>